<dbReference type="InterPro" id="IPR029058">
    <property type="entry name" value="AB_hydrolase_fold"/>
</dbReference>
<name>A0ABV9YTP5_9PSEU</name>
<dbReference type="Proteomes" id="UP001595947">
    <property type="component" value="Unassembled WGS sequence"/>
</dbReference>
<dbReference type="RefSeq" id="WP_378038162.1">
    <property type="nucleotide sequence ID" value="NZ_JBHSIV010000027.1"/>
</dbReference>
<accession>A0ABV9YTP5</accession>
<organism evidence="1 2">
    <name type="scientific">Actinomycetospora atypica</name>
    <dbReference type="NCBI Taxonomy" id="1290095"/>
    <lineage>
        <taxon>Bacteria</taxon>
        <taxon>Bacillati</taxon>
        <taxon>Actinomycetota</taxon>
        <taxon>Actinomycetes</taxon>
        <taxon>Pseudonocardiales</taxon>
        <taxon>Pseudonocardiaceae</taxon>
        <taxon>Actinomycetospora</taxon>
    </lineage>
</organism>
<evidence type="ECO:0008006" key="3">
    <source>
        <dbReference type="Google" id="ProtNLM"/>
    </source>
</evidence>
<dbReference type="SUPFAM" id="SSF53474">
    <property type="entry name" value="alpha/beta-Hydrolases"/>
    <property type="match status" value="1"/>
</dbReference>
<sequence length="374" mass="40185">MRELMPVAMQDQMGGDVYSGIARASGRLWCGRERARDGEIADTAMLYCHPSSNFVGHYALDATAALGIDAVGAVTRYAGNDTQVVLENCVADLGSMIRHLRDVEGYRRVVLVGNSGGGGLAAFYQSQAEKPTVTDAPGGGGTDLTRADLPPADALVLLNAHAGRADLLQGWLDPAIVDEDDPFRRDAELDLFAERALPLDRGWVTEYRGAQAARMSRITGWVEDQLVALDRRFGAAVPDLAFRVHGTCADPRFVDTTLDPSDRDPGTLWGDPQSANLRPVTLGSFSTLRSWLSQWSVAHTNAHGPTCLESVSVPVLVAYGTGDKGCFPSMATALHDAARHPDKKLLPVPGAGHYFEGPAHLLTDTLDAVVDWLR</sequence>
<comment type="caution">
    <text evidence="1">The sequence shown here is derived from an EMBL/GenBank/DDBJ whole genome shotgun (WGS) entry which is preliminary data.</text>
</comment>
<reference evidence="2" key="1">
    <citation type="journal article" date="2019" name="Int. J. Syst. Evol. Microbiol.">
        <title>The Global Catalogue of Microorganisms (GCM) 10K type strain sequencing project: providing services to taxonomists for standard genome sequencing and annotation.</title>
        <authorList>
            <consortium name="The Broad Institute Genomics Platform"/>
            <consortium name="The Broad Institute Genome Sequencing Center for Infectious Disease"/>
            <person name="Wu L."/>
            <person name="Ma J."/>
        </authorList>
    </citation>
    <scope>NUCLEOTIDE SEQUENCE [LARGE SCALE GENOMIC DNA]</scope>
    <source>
        <strain evidence="2">CGMCC 4.7093</strain>
    </source>
</reference>
<dbReference type="EMBL" id="JBHSIV010000027">
    <property type="protein sequence ID" value="MFC5064818.1"/>
    <property type="molecule type" value="Genomic_DNA"/>
</dbReference>
<evidence type="ECO:0000313" key="2">
    <source>
        <dbReference type="Proteomes" id="UP001595947"/>
    </source>
</evidence>
<keyword evidence="2" id="KW-1185">Reference proteome</keyword>
<dbReference type="Gene3D" id="3.40.50.1820">
    <property type="entry name" value="alpha/beta hydrolase"/>
    <property type="match status" value="2"/>
</dbReference>
<gene>
    <name evidence="1" type="ORF">ACFPBZ_21525</name>
</gene>
<protein>
    <recommendedName>
        <fullName evidence="3">Alpha/beta hydrolase</fullName>
    </recommendedName>
</protein>
<evidence type="ECO:0000313" key="1">
    <source>
        <dbReference type="EMBL" id="MFC5064818.1"/>
    </source>
</evidence>
<proteinExistence type="predicted"/>